<organism evidence="2">
    <name type="scientific">uncultured Solirubrobacteraceae bacterium</name>
    <dbReference type="NCBI Taxonomy" id="1162706"/>
    <lineage>
        <taxon>Bacteria</taxon>
        <taxon>Bacillati</taxon>
        <taxon>Actinomycetota</taxon>
        <taxon>Thermoleophilia</taxon>
        <taxon>Solirubrobacterales</taxon>
        <taxon>Solirubrobacteraceae</taxon>
        <taxon>environmental samples</taxon>
    </lineage>
</organism>
<evidence type="ECO:0000313" key="2">
    <source>
        <dbReference type="EMBL" id="CAA9531275.1"/>
    </source>
</evidence>
<name>A0A6J4TV67_9ACTN</name>
<feature type="domain" description="Double zinc ribbon" evidence="1">
    <location>
        <begin position="8"/>
        <end position="41"/>
    </location>
</feature>
<accession>A0A6J4TV67</accession>
<dbReference type="AlphaFoldDB" id="A0A6J4TV67"/>
<feature type="non-terminal residue" evidence="2">
    <location>
        <position position="43"/>
    </location>
</feature>
<dbReference type="Pfam" id="PF18912">
    <property type="entry name" value="DZR_2"/>
    <property type="match status" value="1"/>
</dbReference>
<dbReference type="InterPro" id="IPR044005">
    <property type="entry name" value="DZR_2"/>
</dbReference>
<evidence type="ECO:0000259" key="1">
    <source>
        <dbReference type="Pfam" id="PF18912"/>
    </source>
</evidence>
<proteinExistence type="predicted"/>
<reference evidence="2" key="1">
    <citation type="submission" date="2020-02" db="EMBL/GenBank/DDBJ databases">
        <authorList>
            <person name="Meier V. D."/>
        </authorList>
    </citation>
    <scope>NUCLEOTIDE SEQUENCE</scope>
    <source>
        <strain evidence="2">AVDCRST_MAG67</strain>
    </source>
</reference>
<protein>
    <recommendedName>
        <fullName evidence="1">Double zinc ribbon domain-containing protein</fullName>
    </recommendedName>
</protein>
<dbReference type="EMBL" id="CADCVQ010000169">
    <property type="protein sequence ID" value="CAA9531275.1"/>
    <property type="molecule type" value="Genomic_DNA"/>
</dbReference>
<sequence length="43" mass="4291">MALLDELVALVAPPRCAVCAAPGGRAGDVLCGACRRGLPWLAG</sequence>
<gene>
    <name evidence="2" type="ORF">AVDCRST_MAG67-4286</name>
</gene>